<dbReference type="PRINTS" id="PR00625">
    <property type="entry name" value="JDOMAIN"/>
</dbReference>
<dbReference type="InterPro" id="IPR036249">
    <property type="entry name" value="Thioredoxin-like_sf"/>
</dbReference>
<dbReference type="InterPro" id="IPR036869">
    <property type="entry name" value="J_dom_sf"/>
</dbReference>
<dbReference type="PROSITE" id="PS50076">
    <property type="entry name" value="DNAJ_2"/>
    <property type="match status" value="1"/>
</dbReference>
<organism evidence="4">
    <name type="scientific">Mesocestoides corti</name>
    <name type="common">Flatworm</name>
    <dbReference type="NCBI Taxonomy" id="53468"/>
    <lineage>
        <taxon>Eukaryota</taxon>
        <taxon>Metazoa</taxon>
        <taxon>Spiralia</taxon>
        <taxon>Lophotrochozoa</taxon>
        <taxon>Platyhelminthes</taxon>
        <taxon>Cestoda</taxon>
        <taxon>Eucestoda</taxon>
        <taxon>Cyclophyllidea</taxon>
        <taxon>Mesocestoididae</taxon>
        <taxon>Mesocestoides</taxon>
    </lineage>
</organism>
<dbReference type="Gene3D" id="1.10.287.110">
    <property type="entry name" value="DnaJ domain"/>
    <property type="match status" value="1"/>
</dbReference>
<feature type="domain" description="J" evidence="3">
    <location>
        <begin position="18"/>
        <end position="82"/>
    </location>
</feature>
<dbReference type="WBParaSite" id="MCU_000774-RB">
    <property type="protein sequence ID" value="MCU_000774-RB"/>
    <property type="gene ID" value="MCU_000774"/>
</dbReference>
<accession>A0A5K3EIF9</accession>
<feature type="region of interest" description="Disordered" evidence="1">
    <location>
        <begin position="658"/>
        <end position="682"/>
    </location>
</feature>
<feature type="compositionally biased region" description="Polar residues" evidence="1">
    <location>
        <begin position="658"/>
        <end position="671"/>
    </location>
</feature>
<protein>
    <submittedName>
        <fullName evidence="4">J domain-containing protein</fullName>
    </submittedName>
</protein>
<dbReference type="PANTHER" id="PTHR44303:SF2">
    <property type="entry name" value="DNAJ HOMOLOG SUBFAMILY C MEMBER 16"/>
    <property type="match status" value="1"/>
</dbReference>
<dbReference type="SUPFAM" id="SSF52833">
    <property type="entry name" value="Thioredoxin-like"/>
    <property type="match status" value="1"/>
</dbReference>
<dbReference type="SUPFAM" id="SSF46565">
    <property type="entry name" value="Chaperone J-domain"/>
    <property type="match status" value="1"/>
</dbReference>
<dbReference type="CDD" id="cd06257">
    <property type="entry name" value="DnaJ"/>
    <property type="match status" value="1"/>
</dbReference>
<dbReference type="AlphaFoldDB" id="A0A5K3EIF9"/>
<dbReference type="InterPro" id="IPR001623">
    <property type="entry name" value="DnaJ_domain"/>
</dbReference>
<name>A0A5K3EIF9_MESCO</name>
<evidence type="ECO:0000256" key="1">
    <source>
        <dbReference type="SAM" id="MobiDB-lite"/>
    </source>
</evidence>
<evidence type="ECO:0000259" key="3">
    <source>
        <dbReference type="PROSITE" id="PS50076"/>
    </source>
</evidence>
<dbReference type="Pfam" id="PF00226">
    <property type="entry name" value="DnaJ"/>
    <property type="match status" value="1"/>
</dbReference>
<evidence type="ECO:0000256" key="2">
    <source>
        <dbReference type="SAM" id="SignalP"/>
    </source>
</evidence>
<dbReference type="PANTHER" id="PTHR44303">
    <property type="entry name" value="DNAJ HOMOLOG SUBFAMILY C MEMBER 16"/>
    <property type="match status" value="1"/>
</dbReference>
<proteinExistence type="predicted"/>
<evidence type="ECO:0000313" key="4">
    <source>
        <dbReference type="WBParaSite" id="MCU_000774-RB"/>
    </source>
</evidence>
<keyword evidence="2" id="KW-0732">Signal</keyword>
<feature type="chain" id="PRO_5024315300" evidence="2">
    <location>
        <begin position="17"/>
        <end position="925"/>
    </location>
</feature>
<sequence length="925" mass="102716">MKFLNALLFLLTFVVGDDLYDRLHVSRSATNREIKAAYRREATKWHPDKNPSKEAEKNFIEATKAYEILSSPEKRAKYDAYGIVDLDVDDLRSGSVNDPSFGSDLFANIFGGYHRPFDRFRESANVQVVTFHNYKVNYHPASRTTPLMLLGISHFCFICRRIQPLWSKIASQYSNLGVTFGVANIQDDQALREELNVLHSPSVVAVIDGKVNYFMGMDYTESSIVDFLVQSLLESSPSRSAPMPGLLSTTLGAPLFTIISNEKVLDNFLMDWLEDSRPRALFFKSTEQPPLRFCLAAFRAADFHASGYVNSHLPSAKSLLKRFNLSQNEENILIFHESPQEPVISQAAVHLSRKVLDDVLMQNSRLSVPRILSSVRFLDLCPADGHPPSSAFASAAETDGGSHTSHRHLCFVLLLNHRIGLKVGSKQRAWLDLFRSALVPAIPHALTSALGLTGRLPDDFRPILSPAYMFSDRQAAWLKNVTASSTCPACLDQIQATAGYILALWRLSSRTLAFRLLPRQMGLHPAEVLPANLTVDAPSIEVYTGRLKTSLTNLVMDMVKVDAFLRGRDAKEVKEDVSGWSIAYLPRMEVLLRDELAASLGVRIKRKLWSMGLAALSYFDRFWSDPIDFLLTSGFTFVVLGVIAVYRVGRDVWSECVPSTQAPNPRKSSAPQAPLLSPTRPLTSGADCGSVLLTPSTYERLVPGAPPGQVSVILCTDASPLGQRLANQFFQISRRMGSGANVRIVPASLFVDHYPEWLGWALEAATRIPFTPSFSPRGVDAAGGGTPPATLTFNPANCRGTVFAVNGFRRYFHMYHPLLPGSQSRPFVEESDEVDADVCCAPRGPSKEARRFANFNKLLGLSHSDNESDYETESETEEECLAPVTPLLEQELLAGLVAWFDRLFEGSLRRHHVSEWPRSLTLSTK</sequence>
<reference evidence="4" key="1">
    <citation type="submission" date="2019-11" db="UniProtKB">
        <authorList>
            <consortium name="WormBaseParasite"/>
        </authorList>
    </citation>
    <scope>IDENTIFICATION</scope>
</reference>
<feature type="signal peptide" evidence="2">
    <location>
        <begin position="1"/>
        <end position="16"/>
    </location>
</feature>
<dbReference type="Gene3D" id="3.40.30.10">
    <property type="entry name" value="Glutaredoxin"/>
    <property type="match status" value="1"/>
</dbReference>
<dbReference type="SMART" id="SM00271">
    <property type="entry name" value="DnaJ"/>
    <property type="match status" value="1"/>
</dbReference>
<dbReference type="InterPro" id="IPR052448">
    <property type="entry name" value="DnaJ_C16_autophagy_reg"/>
</dbReference>